<feature type="region of interest" description="Disordered" evidence="5">
    <location>
        <begin position="1"/>
        <end position="23"/>
    </location>
</feature>
<comment type="similarity">
    <text evidence="1">Belongs to the ATP-dependent DNA ligase family.</text>
</comment>
<keyword evidence="3 7" id="KW-0436">Ligase</keyword>
<dbReference type="GO" id="GO:0003910">
    <property type="term" value="F:DNA ligase (ATP) activity"/>
    <property type="evidence" value="ECO:0007669"/>
    <property type="project" value="UniProtKB-EC"/>
</dbReference>
<feature type="compositionally biased region" description="Pro residues" evidence="5">
    <location>
        <begin position="1"/>
        <end position="10"/>
    </location>
</feature>
<name>A0ABZ1N0U9_9NOCA</name>
<dbReference type="RefSeq" id="WP_405145719.1">
    <property type="nucleotide sequence ID" value="NZ_CP109527.1"/>
</dbReference>
<evidence type="ECO:0000313" key="7">
    <source>
        <dbReference type="EMBL" id="WTY33510.1"/>
    </source>
</evidence>
<proteinExistence type="inferred from homology"/>
<dbReference type="Proteomes" id="UP001621418">
    <property type="component" value="Chromosome"/>
</dbReference>
<dbReference type="CDD" id="cd07905">
    <property type="entry name" value="Adenylation_DNA_ligase_LigC"/>
    <property type="match status" value="1"/>
</dbReference>
<feature type="domain" description="ATP-dependent DNA ligase family profile" evidence="6">
    <location>
        <begin position="107"/>
        <end position="233"/>
    </location>
</feature>
<dbReference type="PROSITE" id="PS00697">
    <property type="entry name" value="DNA_LIGASE_A1"/>
    <property type="match status" value="1"/>
</dbReference>
<dbReference type="EC" id="6.5.1.1" evidence="2"/>
<gene>
    <name evidence="7" type="ORF">OG308_19430</name>
</gene>
<organism evidence="7 8">
    <name type="scientific">Nocardia salmonicida</name>
    <dbReference type="NCBI Taxonomy" id="53431"/>
    <lineage>
        <taxon>Bacteria</taxon>
        <taxon>Bacillati</taxon>
        <taxon>Actinomycetota</taxon>
        <taxon>Actinomycetes</taxon>
        <taxon>Mycobacteriales</taxon>
        <taxon>Nocardiaceae</taxon>
        <taxon>Nocardia</taxon>
    </lineage>
</organism>
<sequence length="359" mass="39987">MDLPVMPPVRPMLAKSTPSLPREPGLSYEPKWDGFRCIVFRDGDEIELGSRNDRPLTRYFPELAELLKVALPPRCVVDGEIVVVTDQGLDFDTLQQRLHPAASRVNKLAAETPASFVAFDLLALGDRDLTTEPFAQRRRELESLLDAAPGRIHLTPITQDPDVAQDWFTRFEGAGFDGVMAKSDELTYLQDKRVMLKIKHERTADCVVAGYRMHKDGEGVGSLLLGLFDDEGNLHHVGVASSFTAARRRELLGELAPLRENALDDHPWRNWADAVAQANADGKMPGGVSRWSGGKDLSWEPLRPELVAEVRYEHVQSGRFRHGGRLARFRADRTPESCTYAQLDEVAPAELDAIFGVGR</sequence>
<evidence type="ECO:0000259" key="6">
    <source>
        <dbReference type="PROSITE" id="PS50160"/>
    </source>
</evidence>
<accession>A0ABZ1N0U9</accession>
<dbReference type="Gene3D" id="2.40.50.140">
    <property type="entry name" value="Nucleic acid-binding proteins"/>
    <property type="match status" value="1"/>
</dbReference>
<dbReference type="InterPro" id="IPR044119">
    <property type="entry name" value="Adenylation_LigC-like"/>
</dbReference>
<dbReference type="PROSITE" id="PS50160">
    <property type="entry name" value="DNA_LIGASE_A3"/>
    <property type="match status" value="1"/>
</dbReference>
<dbReference type="NCBIfam" id="NF006078">
    <property type="entry name" value="PRK08224.1"/>
    <property type="match status" value="1"/>
</dbReference>
<evidence type="ECO:0000256" key="1">
    <source>
        <dbReference type="ARBA" id="ARBA00007572"/>
    </source>
</evidence>
<evidence type="ECO:0000313" key="8">
    <source>
        <dbReference type="Proteomes" id="UP001621418"/>
    </source>
</evidence>
<protein>
    <recommendedName>
        <fullName evidence="2">DNA ligase (ATP)</fullName>
        <ecNumber evidence="2">6.5.1.1</ecNumber>
    </recommendedName>
</protein>
<evidence type="ECO:0000256" key="4">
    <source>
        <dbReference type="ARBA" id="ARBA00034003"/>
    </source>
</evidence>
<dbReference type="InterPro" id="IPR050191">
    <property type="entry name" value="ATP-dep_DNA_ligase"/>
</dbReference>
<dbReference type="EMBL" id="CP109527">
    <property type="protein sequence ID" value="WTY33510.1"/>
    <property type="molecule type" value="Genomic_DNA"/>
</dbReference>
<comment type="catalytic activity">
    <reaction evidence="4">
        <text>ATP + (deoxyribonucleotide)n-3'-hydroxyl + 5'-phospho-(deoxyribonucleotide)m = (deoxyribonucleotide)n+m + AMP + diphosphate.</text>
        <dbReference type="EC" id="6.5.1.1"/>
    </reaction>
</comment>
<evidence type="ECO:0000256" key="2">
    <source>
        <dbReference type="ARBA" id="ARBA00012727"/>
    </source>
</evidence>
<dbReference type="InterPro" id="IPR012340">
    <property type="entry name" value="NA-bd_OB-fold"/>
</dbReference>
<dbReference type="Pfam" id="PF04679">
    <property type="entry name" value="DNA_ligase_A_C"/>
    <property type="match status" value="1"/>
</dbReference>
<dbReference type="PANTHER" id="PTHR45674:SF4">
    <property type="entry name" value="DNA LIGASE 1"/>
    <property type="match status" value="1"/>
</dbReference>
<dbReference type="InterPro" id="IPR044117">
    <property type="entry name" value="OBF_LigC-like"/>
</dbReference>
<dbReference type="SUPFAM" id="SSF50249">
    <property type="entry name" value="Nucleic acid-binding proteins"/>
    <property type="match status" value="1"/>
</dbReference>
<dbReference type="PANTHER" id="PTHR45674">
    <property type="entry name" value="DNA LIGASE 1/3 FAMILY MEMBER"/>
    <property type="match status" value="1"/>
</dbReference>
<dbReference type="CDD" id="cd07970">
    <property type="entry name" value="OBF_DNA_ligase_LigC"/>
    <property type="match status" value="1"/>
</dbReference>
<evidence type="ECO:0000256" key="5">
    <source>
        <dbReference type="SAM" id="MobiDB-lite"/>
    </source>
</evidence>
<keyword evidence="8" id="KW-1185">Reference proteome</keyword>
<dbReference type="InterPro" id="IPR016059">
    <property type="entry name" value="DNA_ligase_ATP-dep_CS"/>
</dbReference>
<dbReference type="SUPFAM" id="SSF56091">
    <property type="entry name" value="DNA ligase/mRNA capping enzyme, catalytic domain"/>
    <property type="match status" value="1"/>
</dbReference>
<evidence type="ECO:0000256" key="3">
    <source>
        <dbReference type="ARBA" id="ARBA00022598"/>
    </source>
</evidence>
<dbReference type="Gene3D" id="3.30.470.30">
    <property type="entry name" value="DNA ligase/mRNA capping enzyme"/>
    <property type="match status" value="1"/>
</dbReference>
<dbReference type="InterPro" id="IPR012309">
    <property type="entry name" value="DNA_ligase_ATP-dep_C"/>
</dbReference>
<reference evidence="7 8" key="1">
    <citation type="submission" date="2022-10" db="EMBL/GenBank/DDBJ databases">
        <title>The complete genomes of actinobacterial strains from the NBC collection.</title>
        <authorList>
            <person name="Joergensen T.S."/>
            <person name="Alvarez Arevalo M."/>
            <person name="Sterndorff E.B."/>
            <person name="Faurdal D."/>
            <person name="Vuksanovic O."/>
            <person name="Mourched A.-S."/>
            <person name="Charusanti P."/>
            <person name="Shaw S."/>
            <person name="Blin K."/>
            <person name="Weber T."/>
        </authorList>
    </citation>
    <scope>NUCLEOTIDE SEQUENCE [LARGE SCALE GENOMIC DNA]</scope>
    <source>
        <strain evidence="7 8">NBC_01413</strain>
    </source>
</reference>
<dbReference type="InterPro" id="IPR012310">
    <property type="entry name" value="DNA_ligase_ATP-dep_cent"/>
</dbReference>
<dbReference type="Pfam" id="PF01068">
    <property type="entry name" value="DNA_ligase_A_M"/>
    <property type="match status" value="1"/>
</dbReference>